<organism evidence="3 4">
    <name type="scientific">Deinococcus humi</name>
    <dbReference type="NCBI Taxonomy" id="662880"/>
    <lineage>
        <taxon>Bacteria</taxon>
        <taxon>Thermotogati</taxon>
        <taxon>Deinococcota</taxon>
        <taxon>Deinococci</taxon>
        <taxon>Deinococcales</taxon>
        <taxon>Deinococcaceae</taxon>
        <taxon>Deinococcus</taxon>
    </lineage>
</organism>
<evidence type="ECO:0000313" key="4">
    <source>
        <dbReference type="Proteomes" id="UP000552709"/>
    </source>
</evidence>
<proteinExistence type="predicted"/>
<feature type="signal peptide" evidence="2">
    <location>
        <begin position="1"/>
        <end position="23"/>
    </location>
</feature>
<sequence>MTIFRRFLPPALLLTLPFCPASAAPVPASLVGEWLSGAQYPASVYTKDFGGASGDSRRVVLNKDGTYVLTEFESTSYPSSFGTTGYPITCQVMSVVVERGTFAASGNKITLKARGVDKELAYTPDRLNNGCRRQGLSLTSQAASSTTTMTWSIAKGELTLKTGQGSAKYVRRTPAPPPPSNVSAFLHGEWHNGAVSPTEYYNTATGKWAEASGTSQILRFGPNFTYERTGLTVVTTYGCTSKLLVTEKGKVRDSNNELTFTPTTSSATGYTCTPGKVSTAKNHIKPYGALWRVRVETNGQHTLELTLDGDKLLFNRPPGTLPETTRTPNSSPSWGASSSSSSNAGTSSAPATPTAPAKWTASGTWNAVITVNDKTYPVAFKLQDDSPRIIGYGDDPVKYANGNSETGTLEIGLEVEGRTMALKVQGRFEGNRYQGEVRWTNYEGDDLGRGSLSMTRR</sequence>
<evidence type="ECO:0000313" key="3">
    <source>
        <dbReference type="EMBL" id="MBB5362800.1"/>
    </source>
</evidence>
<dbReference type="EMBL" id="JACHFL010000004">
    <property type="protein sequence ID" value="MBB5362800.1"/>
    <property type="molecule type" value="Genomic_DNA"/>
</dbReference>
<feature type="chain" id="PRO_5030592150" evidence="2">
    <location>
        <begin position="24"/>
        <end position="457"/>
    </location>
</feature>
<gene>
    <name evidence="3" type="ORF">HNQ08_001898</name>
</gene>
<comment type="caution">
    <text evidence="3">The sequence shown here is derived from an EMBL/GenBank/DDBJ whole genome shotgun (WGS) entry which is preliminary data.</text>
</comment>
<dbReference type="Proteomes" id="UP000552709">
    <property type="component" value="Unassembled WGS sequence"/>
</dbReference>
<dbReference type="AlphaFoldDB" id="A0A7W8JTS0"/>
<accession>A0A7W8JTS0</accession>
<protein>
    <submittedName>
        <fullName evidence="3">Uncharacterized protein</fullName>
    </submittedName>
</protein>
<keyword evidence="2" id="KW-0732">Signal</keyword>
<feature type="compositionally biased region" description="Low complexity" evidence="1">
    <location>
        <begin position="327"/>
        <end position="359"/>
    </location>
</feature>
<evidence type="ECO:0000256" key="2">
    <source>
        <dbReference type="SAM" id="SignalP"/>
    </source>
</evidence>
<keyword evidence="4" id="KW-1185">Reference proteome</keyword>
<name>A0A7W8JTS0_9DEIO</name>
<dbReference type="RefSeq" id="WP_184130520.1">
    <property type="nucleotide sequence ID" value="NZ_JACHFL010000004.1"/>
</dbReference>
<feature type="region of interest" description="Disordered" evidence="1">
    <location>
        <begin position="312"/>
        <end position="359"/>
    </location>
</feature>
<reference evidence="3 4" key="1">
    <citation type="submission" date="2020-08" db="EMBL/GenBank/DDBJ databases">
        <title>Genomic Encyclopedia of Type Strains, Phase IV (KMG-IV): sequencing the most valuable type-strain genomes for metagenomic binning, comparative biology and taxonomic classification.</title>
        <authorList>
            <person name="Goeker M."/>
        </authorList>
    </citation>
    <scope>NUCLEOTIDE SEQUENCE [LARGE SCALE GENOMIC DNA]</scope>
    <source>
        <strain evidence="3 4">DSM 27939</strain>
    </source>
</reference>
<evidence type="ECO:0000256" key="1">
    <source>
        <dbReference type="SAM" id="MobiDB-lite"/>
    </source>
</evidence>